<evidence type="ECO:0000313" key="1">
    <source>
        <dbReference type="EMBL" id="GAA2226278.1"/>
    </source>
</evidence>
<comment type="caution">
    <text evidence="1">The sequence shown here is derived from an EMBL/GenBank/DDBJ whole genome shotgun (WGS) entry which is preliminary data.</text>
</comment>
<accession>A0ABN3DAU7</accession>
<name>A0ABN3DAU7_9MICO</name>
<proteinExistence type="predicted"/>
<protein>
    <submittedName>
        <fullName evidence="1">Uncharacterized protein</fullName>
    </submittedName>
</protein>
<evidence type="ECO:0000313" key="2">
    <source>
        <dbReference type="Proteomes" id="UP001500929"/>
    </source>
</evidence>
<dbReference type="Proteomes" id="UP001500929">
    <property type="component" value="Unassembled WGS sequence"/>
</dbReference>
<dbReference type="EMBL" id="BAAAQY010000002">
    <property type="protein sequence ID" value="GAA2226278.1"/>
    <property type="molecule type" value="Genomic_DNA"/>
</dbReference>
<gene>
    <name evidence="1" type="ORF">GCM10009851_07780</name>
</gene>
<organism evidence="1 2">
    <name type="scientific">Herbiconiux moechotypicola</name>
    <dbReference type="NCBI Taxonomy" id="637393"/>
    <lineage>
        <taxon>Bacteria</taxon>
        <taxon>Bacillati</taxon>
        <taxon>Actinomycetota</taxon>
        <taxon>Actinomycetes</taxon>
        <taxon>Micrococcales</taxon>
        <taxon>Microbacteriaceae</taxon>
        <taxon>Herbiconiux</taxon>
    </lineage>
</organism>
<sequence length="60" mass="6379">MVRCGSSFTANDTASLKTSRFTWNFTKSPLSALETLGRSMLSGADVALGGPRIDKVVECP</sequence>
<reference evidence="1 2" key="1">
    <citation type="journal article" date="2019" name="Int. J. Syst. Evol. Microbiol.">
        <title>The Global Catalogue of Microorganisms (GCM) 10K type strain sequencing project: providing services to taxonomists for standard genome sequencing and annotation.</title>
        <authorList>
            <consortium name="The Broad Institute Genomics Platform"/>
            <consortium name="The Broad Institute Genome Sequencing Center for Infectious Disease"/>
            <person name="Wu L."/>
            <person name="Ma J."/>
        </authorList>
    </citation>
    <scope>NUCLEOTIDE SEQUENCE [LARGE SCALE GENOMIC DNA]</scope>
    <source>
        <strain evidence="1 2">JCM 16117</strain>
    </source>
</reference>
<keyword evidence="2" id="KW-1185">Reference proteome</keyword>